<feature type="compositionally biased region" description="Basic and acidic residues" evidence="1">
    <location>
        <begin position="190"/>
        <end position="201"/>
    </location>
</feature>
<dbReference type="EMBL" id="VZUS01000001">
    <property type="protein sequence ID" value="KAB1187143.1"/>
    <property type="molecule type" value="Genomic_DNA"/>
</dbReference>
<protein>
    <recommendedName>
        <fullName evidence="3">Origin-associated protein OapC</fullName>
    </recommendedName>
</protein>
<feature type="compositionally biased region" description="Basic and acidic residues" evidence="1">
    <location>
        <begin position="71"/>
        <end position="85"/>
    </location>
</feature>
<feature type="compositionally biased region" description="Low complexity" evidence="1">
    <location>
        <begin position="104"/>
        <end position="144"/>
    </location>
</feature>
<dbReference type="InterPro" id="IPR018645">
    <property type="entry name" value="OapC-like"/>
</dbReference>
<evidence type="ECO:0000256" key="1">
    <source>
        <dbReference type="SAM" id="MobiDB-lite"/>
    </source>
</evidence>
<accession>A0A643JUI8</accession>
<sequence length="348" mass="36446">MPHQCTTCSKVFPDGSKEMLSGCPNCGGNKFQFKPASSSGGPAGTTAGGSDDTHTQRGAGTRDLTSSAADAVRERAAATESRPDTGDEEVTVSDWVNSKQGPEPAADAGPAGSPGASSTDSPSTPANDSPSVPASDSPSGSSTEPSDDPTGDPSSRGWGEWPSAPDKMAESDATTDTAAGEPTVSETDTSSDHSPHIRARETDEDNSQKSARSDVVTPEELAALDAQRRDSEPQTQPGVTPSDRDETADAPDTSPPSSASSDTTAPTDTPPDVDGTAIEPSSEERPNLDQLREELNDQFESIKIVNPGQYELNLMELYDRDEYIISLREDGRYVIEVPDSWGPGSRED</sequence>
<evidence type="ECO:0008006" key="3">
    <source>
        <dbReference type="Google" id="ProtNLM"/>
    </source>
</evidence>
<dbReference type="Pfam" id="PF09845">
    <property type="entry name" value="OapC"/>
    <property type="match status" value="2"/>
</dbReference>
<proteinExistence type="predicted"/>
<organism evidence="2">
    <name type="scientific">Haloferax sp. CBA1149</name>
    <dbReference type="NCBI Taxonomy" id="2650753"/>
    <lineage>
        <taxon>Archaea</taxon>
        <taxon>Methanobacteriati</taxon>
        <taxon>Methanobacteriota</taxon>
        <taxon>Stenosarchaea group</taxon>
        <taxon>Halobacteria</taxon>
        <taxon>Halobacteriales</taxon>
        <taxon>Haloferacaceae</taxon>
        <taxon>Haloferax</taxon>
    </lineage>
</organism>
<gene>
    <name evidence="2" type="ORF">Hfx1149_03495</name>
</gene>
<feature type="compositionally biased region" description="Low complexity" evidence="1">
    <location>
        <begin position="250"/>
        <end position="272"/>
    </location>
</feature>
<dbReference type="AlphaFoldDB" id="A0A643JUI8"/>
<evidence type="ECO:0000313" key="2">
    <source>
        <dbReference type="EMBL" id="KAB1187143.1"/>
    </source>
</evidence>
<comment type="caution">
    <text evidence="2">The sequence shown here is derived from an EMBL/GenBank/DDBJ whole genome shotgun (WGS) entry which is preliminary data.</text>
</comment>
<name>A0A643JUI8_9EURY</name>
<feature type="region of interest" description="Disordered" evidence="1">
    <location>
        <begin position="26"/>
        <end position="294"/>
    </location>
</feature>
<feature type="compositionally biased region" description="Basic and acidic residues" evidence="1">
    <location>
        <begin position="282"/>
        <end position="294"/>
    </location>
</feature>
<reference evidence="2" key="1">
    <citation type="submission" date="2019-09" db="EMBL/GenBank/DDBJ databases">
        <title>Genomic analysis of Haloferax sp. CBA1149.</title>
        <authorList>
            <person name="Roh S.W."/>
        </authorList>
    </citation>
    <scope>NUCLEOTIDE SEQUENCE</scope>
    <source>
        <strain evidence="2">CBA1149</strain>
    </source>
</reference>